<dbReference type="PATRIC" id="fig|718252.3.peg.383"/>
<accession>D4JZW5</accession>
<dbReference type="Gene3D" id="3.40.50.1390">
    <property type="entry name" value="Resolvase, N-terminal catalytic domain"/>
    <property type="match status" value="1"/>
</dbReference>
<dbReference type="PANTHER" id="PTHR30461:SF23">
    <property type="entry name" value="DNA RECOMBINASE-RELATED"/>
    <property type="match status" value="1"/>
</dbReference>
<organism evidence="3 4">
    <name type="scientific">Faecalibacterium prausnitzii L2-6</name>
    <dbReference type="NCBI Taxonomy" id="718252"/>
    <lineage>
        <taxon>Bacteria</taxon>
        <taxon>Bacillati</taxon>
        <taxon>Bacillota</taxon>
        <taxon>Clostridia</taxon>
        <taxon>Eubacteriales</taxon>
        <taxon>Oscillospiraceae</taxon>
        <taxon>Faecalibacterium</taxon>
    </lineage>
</organism>
<feature type="domain" description="Recombinase" evidence="2">
    <location>
        <begin position="167"/>
        <end position="312"/>
    </location>
</feature>
<dbReference type="Pfam" id="PF14287">
    <property type="entry name" value="DUF4368"/>
    <property type="match status" value="1"/>
</dbReference>
<dbReference type="InterPro" id="IPR006119">
    <property type="entry name" value="Resolv_N"/>
</dbReference>
<dbReference type="PROSITE" id="PS51737">
    <property type="entry name" value="RECOMBINASE_DNA_BIND"/>
    <property type="match status" value="1"/>
</dbReference>
<protein>
    <submittedName>
        <fullName evidence="3">Site-specific recombinases, DNA invertase Pin homologs</fullName>
    </submittedName>
</protein>
<dbReference type="InterPro" id="IPR038109">
    <property type="entry name" value="DNA_bind_recomb_sf"/>
</dbReference>
<feature type="compositionally biased region" description="Basic and acidic residues" evidence="1">
    <location>
        <begin position="665"/>
        <end position="674"/>
    </location>
</feature>
<dbReference type="InterPro" id="IPR025827">
    <property type="entry name" value="Zn_ribbon_recom_dom"/>
</dbReference>
<dbReference type="InterPro" id="IPR036162">
    <property type="entry name" value="Resolvase-like_N_sf"/>
</dbReference>
<dbReference type="AlphaFoldDB" id="D4JZW5"/>
<dbReference type="InterPro" id="IPR025378">
    <property type="entry name" value="DUF4368"/>
</dbReference>
<dbReference type="Proteomes" id="UP000008804">
    <property type="component" value="Chromosome"/>
</dbReference>
<sequence length="693" mass="80138">MSVKQTEGKITALYERLSRDDDQTGDSNSIVNQKKYLESYAHQKGYTNCQHYTDDGWSGGNFERPAWKQLIADIEAGKVAHVIVKDMSRAGRDYLQTGFYTEVFFRQHHVHFVAIANSVDSDDQNSNEFAPFLNIMNEWYLRDLSRKQKTAIRVKGESGKPTTNCAIYGYKKMPGDKYSWYIDEEAAAVVRRIFRLTIEGNGPYDIARILYDDKVETPAVYAAKQGRGVWKSKEEFPNPYNWSGYIVGQILSKPEYMGHTVNFRSHKQSYKDKNPVMNPQEDWLIFENTHEAIVDKEMWELAQKLRKTPRRHDTLGEANPLTGLLFCADCGAKMTNHRSKGGTKSNPYPSDFYDCSAYTLAHQKRTHACSGHYIRTKAVRELVLETIRTASAFAIANQDEFMKKVRSASQIRQAEVAKDTKRKLNKDRRRIAELDTIIKKLYESFAIGRITDERFDTLLAEYEAEQKALVTSVSDAESHLSSFEEDTDRAEQFLSLAKKYTDFSELTTPMINEFIEKIIVHAPEKIDGDRVQEVEIYLKFIGRFELPEPDLTPEEIKRQEQLRRHRIKSRERYQKIKAGEHAVGQTFQLICKCCGEEFESKRSNTLFCSPKCRTKFYRQEAAENRKRECVCENCGKTFTATRRDVKYCCDDCRTEANRRMQKERNVAKQIKKNEPVLLDAPPIKENGQKQKTA</sequence>
<dbReference type="HOGENOM" id="CLU_010686_18_2_9"/>
<dbReference type="RefSeq" id="WP_015565198.1">
    <property type="nucleotide sequence ID" value="NC_021042.1"/>
</dbReference>
<dbReference type="SUPFAM" id="SSF53041">
    <property type="entry name" value="Resolvase-like"/>
    <property type="match status" value="1"/>
</dbReference>
<dbReference type="PANTHER" id="PTHR30461">
    <property type="entry name" value="DNA-INVERTASE FROM LAMBDOID PROPHAGE"/>
    <property type="match status" value="1"/>
</dbReference>
<evidence type="ECO:0000313" key="4">
    <source>
        <dbReference type="Proteomes" id="UP000008804"/>
    </source>
</evidence>
<dbReference type="Gene3D" id="3.90.1750.20">
    <property type="entry name" value="Putative Large Serine Recombinase, Chain B, Domain 2"/>
    <property type="match status" value="1"/>
</dbReference>
<dbReference type="Pfam" id="PF13408">
    <property type="entry name" value="Zn_ribbon_recom"/>
    <property type="match status" value="1"/>
</dbReference>
<dbReference type="InterPro" id="IPR050639">
    <property type="entry name" value="SSR_resolvase"/>
</dbReference>
<dbReference type="Pfam" id="PF07508">
    <property type="entry name" value="Recombinase"/>
    <property type="match status" value="1"/>
</dbReference>
<proteinExistence type="predicted"/>
<dbReference type="GO" id="GO:0003677">
    <property type="term" value="F:DNA binding"/>
    <property type="evidence" value="ECO:0007669"/>
    <property type="project" value="InterPro"/>
</dbReference>
<dbReference type="EMBL" id="FP929045">
    <property type="protein sequence ID" value="CBK99564.1"/>
    <property type="molecule type" value="Genomic_DNA"/>
</dbReference>
<reference evidence="3 4" key="2">
    <citation type="submission" date="2010-03" db="EMBL/GenBank/DDBJ databases">
        <authorList>
            <person name="Pajon A."/>
        </authorList>
    </citation>
    <scope>NUCLEOTIDE SEQUENCE [LARGE SCALE GENOMIC DNA]</scope>
    <source>
        <strain evidence="4">L2-6</strain>
    </source>
</reference>
<dbReference type="eggNOG" id="COG1961">
    <property type="taxonomic scope" value="Bacteria"/>
</dbReference>
<keyword evidence="4" id="KW-1185">Reference proteome</keyword>
<feature type="region of interest" description="Disordered" evidence="1">
    <location>
        <begin position="665"/>
        <end position="693"/>
    </location>
</feature>
<dbReference type="STRING" id="718252.FP2_22030"/>
<evidence type="ECO:0000313" key="3">
    <source>
        <dbReference type="EMBL" id="CBK99564.1"/>
    </source>
</evidence>
<dbReference type="KEGG" id="fpr:FP2_22030"/>
<name>D4JZW5_9FIRM</name>
<dbReference type="BioCyc" id="FPRA718252:G1375-1870-MONOMER"/>
<dbReference type="SMART" id="SM00857">
    <property type="entry name" value="Resolvase"/>
    <property type="match status" value="1"/>
</dbReference>
<evidence type="ECO:0000259" key="2">
    <source>
        <dbReference type="PROSITE" id="PS51737"/>
    </source>
</evidence>
<dbReference type="Pfam" id="PF00239">
    <property type="entry name" value="Resolvase"/>
    <property type="match status" value="1"/>
</dbReference>
<dbReference type="CDD" id="cd03770">
    <property type="entry name" value="SR_TndX_transposase"/>
    <property type="match status" value="1"/>
</dbReference>
<dbReference type="InterPro" id="IPR011109">
    <property type="entry name" value="DNA_bind_recombinase_dom"/>
</dbReference>
<reference evidence="3 4" key="1">
    <citation type="submission" date="2010-03" db="EMBL/GenBank/DDBJ databases">
        <title>The genome sequence of Faecalibacterium prausnitzii L2/6.</title>
        <authorList>
            <consortium name="metaHIT consortium -- http://www.metahit.eu/"/>
            <person name="Pajon A."/>
            <person name="Turner K."/>
            <person name="Parkhill J."/>
            <person name="Duncan S."/>
            <person name="Flint H."/>
        </authorList>
    </citation>
    <scope>NUCLEOTIDE SEQUENCE [LARGE SCALE GENOMIC DNA]</scope>
    <source>
        <strain evidence="4">L2-6</strain>
    </source>
</reference>
<evidence type="ECO:0000256" key="1">
    <source>
        <dbReference type="SAM" id="MobiDB-lite"/>
    </source>
</evidence>
<dbReference type="GO" id="GO:0000150">
    <property type="term" value="F:DNA strand exchange activity"/>
    <property type="evidence" value="ECO:0007669"/>
    <property type="project" value="InterPro"/>
</dbReference>
<gene>
    <name evidence="3" type="ORF">FP2_22030</name>
</gene>